<evidence type="ECO:0000256" key="18">
    <source>
        <dbReference type="SAM" id="SignalP"/>
    </source>
</evidence>
<comment type="catalytic activity">
    <reaction evidence="11">
        <text>1D-myo-inositol 1,2,6-trisphosphate + H2O = 1D-myo-inositol 1,2-bisphosphate + phosphate</text>
        <dbReference type="Rhea" id="RHEA:77131"/>
        <dbReference type="ChEBI" id="CHEBI:15377"/>
        <dbReference type="ChEBI" id="CHEBI:43474"/>
        <dbReference type="ChEBI" id="CHEBI:195537"/>
        <dbReference type="ChEBI" id="CHEBI:195539"/>
    </reaction>
    <physiologicalReaction direction="left-to-right" evidence="11">
        <dbReference type="Rhea" id="RHEA:77132"/>
    </physiologicalReaction>
</comment>
<dbReference type="InterPro" id="IPR033379">
    <property type="entry name" value="Acid_Pase_AS"/>
</dbReference>
<dbReference type="GO" id="GO:0003993">
    <property type="term" value="F:acid phosphatase activity"/>
    <property type="evidence" value="ECO:0007669"/>
    <property type="project" value="TreeGrafter"/>
</dbReference>
<accession>A0AAW0CYV9</accession>
<feature type="disulfide bond" evidence="17">
    <location>
        <begin position="244"/>
        <end position="270"/>
    </location>
</feature>
<evidence type="ECO:0000256" key="15">
    <source>
        <dbReference type="ARBA" id="ARBA00044262"/>
    </source>
</evidence>
<evidence type="ECO:0000313" key="19">
    <source>
        <dbReference type="EMBL" id="KAK7045116.1"/>
    </source>
</evidence>
<proteinExistence type="predicted"/>
<dbReference type="Pfam" id="PF00328">
    <property type="entry name" value="His_Phos_2"/>
    <property type="match status" value="1"/>
</dbReference>
<dbReference type="CDD" id="cd07061">
    <property type="entry name" value="HP_HAP_like"/>
    <property type="match status" value="1"/>
</dbReference>
<dbReference type="Proteomes" id="UP001362999">
    <property type="component" value="Unassembled WGS sequence"/>
</dbReference>
<keyword evidence="18" id="KW-0732">Signal</keyword>
<comment type="catalytic activity">
    <reaction evidence="13">
        <text>1D-myo-inositol hexakisphosphate + H2O = 1D-myo-inositol 1,2,4,5,6-pentakisphosphate + phosphate</text>
        <dbReference type="Rhea" id="RHEA:16989"/>
        <dbReference type="ChEBI" id="CHEBI:15377"/>
        <dbReference type="ChEBI" id="CHEBI:43474"/>
        <dbReference type="ChEBI" id="CHEBI:57798"/>
        <dbReference type="ChEBI" id="CHEBI:58130"/>
        <dbReference type="EC" id="3.1.3.8"/>
    </reaction>
    <physiologicalReaction direction="left-to-right" evidence="13">
        <dbReference type="Rhea" id="RHEA:16990"/>
    </physiologicalReaction>
</comment>
<evidence type="ECO:0000256" key="17">
    <source>
        <dbReference type="PIRSR" id="PIRSR000894-2"/>
    </source>
</evidence>
<evidence type="ECO:0000256" key="3">
    <source>
        <dbReference type="ARBA" id="ARBA00022525"/>
    </source>
</evidence>
<comment type="caution">
    <text evidence="19">The sequence shown here is derived from an EMBL/GenBank/DDBJ whole genome shotgun (WGS) entry which is preliminary data.</text>
</comment>
<dbReference type="PANTHER" id="PTHR20963">
    <property type="entry name" value="MULTIPLE INOSITOL POLYPHOSPHATE PHOSPHATASE-RELATED"/>
    <property type="match status" value="1"/>
</dbReference>
<comment type="subcellular location">
    <subcellularLocation>
        <location evidence="1">Secreted</location>
    </subcellularLocation>
</comment>
<evidence type="ECO:0000256" key="9">
    <source>
        <dbReference type="ARBA" id="ARBA00043670"/>
    </source>
</evidence>
<organism evidence="19 20">
    <name type="scientific">Favolaschia claudopus</name>
    <dbReference type="NCBI Taxonomy" id="2862362"/>
    <lineage>
        <taxon>Eukaryota</taxon>
        <taxon>Fungi</taxon>
        <taxon>Dikarya</taxon>
        <taxon>Basidiomycota</taxon>
        <taxon>Agaricomycotina</taxon>
        <taxon>Agaricomycetes</taxon>
        <taxon>Agaricomycetidae</taxon>
        <taxon>Agaricales</taxon>
        <taxon>Marasmiineae</taxon>
        <taxon>Mycenaceae</taxon>
        <taxon>Favolaschia</taxon>
    </lineage>
</organism>
<evidence type="ECO:0000256" key="13">
    <source>
        <dbReference type="ARBA" id="ARBA00043788"/>
    </source>
</evidence>
<keyword evidence="5 17" id="KW-1015">Disulfide bond</keyword>
<dbReference type="InterPro" id="IPR016274">
    <property type="entry name" value="Histidine_acid_Pase_euk"/>
</dbReference>
<evidence type="ECO:0000256" key="6">
    <source>
        <dbReference type="ARBA" id="ARBA00023180"/>
    </source>
</evidence>
<evidence type="ECO:0000256" key="4">
    <source>
        <dbReference type="ARBA" id="ARBA00022801"/>
    </source>
</evidence>
<evidence type="ECO:0000256" key="11">
    <source>
        <dbReference type="ARBA" id="ARBA00043721"/>
    </source>
</evidence>
<dbReference type="AlphaFoldDB" id="A0AAW0CYV9"/>
<feature type="active site" description="Nucleophile" evidence="16">
    <location>
        <position position="73"/>
    </location>
</feature>
<dbReference type="PANTHER" id="PTHR20963:SF24">
    <property type="entry name" value="3-PHYTASE B"/>
    <property type="match status" value="1"/>
</dbReference>
<protein>
    <recommendedName>
        <fullName evidence="14">Phytase A</fullName>
    </recommendedName>
    <alternativeName>
        <fullName evidence="15">Histidine acid phosphatase phyA</fullName>
    </alternativeName>
    <alternativeName>
        <fullName evidence="8">Myo-inositol hexakisphosphate phosphohydrolase A</fullName>
    </alternativeName>
    <alternativeName>
        <fullName evidence="7">Myo-inositol-hexaphosphate 3-phosphohydrolase A</fullName>
    </alternativeName>
</protein>
<feature type="disulfide bond" evidence="17">
    <location>
        <begin position="438"/>
        <end position="450"/>
    </location>
</feature>
<keyword evidence="6" id="KW-0325">Glycoprotein</keyword>
<keyword evidence="3" id="KW-0964">Secreted</keyword>
<comment type="catalytic activity">
    <reaction evidence="9">
        <text>1D-myo-inositol 1,2,5,6-tetrakisphosphate + H2O = 1D-myo-inositol 1,2,6-trisphosphate + phosphate</text>
        <dbReference type="Rhea" id="RHEA:77119"/>
        <dbReference type="ChEBI" id="CHEBI:15377"/>
        <dbReference type="ChEBI" id="CHEBI:43474"/>
        <dbReference type="ChEBI" id="CHEBI:195535"/>
        <dbReference type="ChEBI" id="CHEBI:195537"/>
    </reaction>
    <physiologicalReaction direction="left-to-right" evidence="9">
        <dbReference type="Rhea" id="RHEA:77120"/>
    </physiologicalReaction>
</comment>
<evidence type="ECO:0000256" key="2">
    <source>
        <dbReference type="ARBA" id="ARBA00011245"/>
    </source>
</evidence>
<name>A0AAW0CYV9_9AGAR</name>
<dbReference type="GO" id="GO:0005576">
    <property type="term" value="C:extracellular region"/>
    <property type="evidence" value="ECO:0007669"/>
    <property type="project" value="UniProtKB-SubCell"/>
</dbReference>
<dbReference type="Gene3D" id="3.40.50.1240">
    <property type="entry name" value="Phosphoglycerate mutase-like"/>
    <property type="match status" value="1"/>
</dbReference>
<feature type="active site" description="Proton donor" evidence="16">
    <location>
        <position position="350"/>
    </location>
</feature>
<dbReference type="EMBL" id="JAWWNJ010000011">
    <property type="protein sequence ID" value="KAK7045116.1"/>
    <property type="molecule type" value="Genomic_DNA"/>
</dbReference>
<feature type="signal peptide" evidence="18">
    <location>
        <begin position="1"/>
        <end position="19"/>
    </location>
</feature>
<dbReference type="PROSITE" id="PS00778">
    <property type="entry name" value="HIS_ACID_PHOSPHAT_2"/>
    <property type="match status" value="1"/>
</dbReference>
<keyword evidence="20" id="KW-1185">Reference proteome</keyword>
<comment type="subunit">
    <text evidence="2">Monomer.</text>
</comment>
<dbReference type="GO" id="GO:0016158">
    <property type="term" value="F:inositol hexakisphosphate 3-phosphatase activity"/>
    <property type="evidence" value="ECO:0007669"/>
    <property type="project" value="UniProtKB-EC"/>
</dbReference>
<sequence length="476" mass="51616">MSSLLGVFWLLTCALIASCSVTNELTTVEMPVSSGNTDITRLWGAYSPFFEAGTYEAPPAGCTINQVHLLQRHGARYPTSGASTSIISGINKLQSVQHYTDPRLDFLKTFTYSLGVADLISFGAHQSAQTGALSFTRYSHLINATNLPFVRASSSTRVVDSATNWTTGFSAANHHLFNPSLSVILSENGNDTLDDNMCPNAGTSDAETNTWLAVFAPPITARLNRWAPTANLTDAETFSLLSMCPFHTLASASTAFVSGTPPQLQLSPFCALFSVEEFAAFEYSMDLDKFYGTGYGAPLGPVQGVGYINELLARLTNAPVNDSTQTNSTLTGDPKTFPLDRTMYADFSHDNEMIAIYAAMGLFPQRVPLDPRGPAATAPGREREGKWVASRLVPFSARMVVERMECGEWNTRDEGKRKRRENYVRVLVNDALQPLEFCGAPQGGGMKGICTLEKFVESQGYARGGGGGDWEKCFSA</sequence>
<evidence type="ECO:0000256" key="10">
    <source>
        <dbReference type="ARBA" id="ARBA00043675"/>
    </source>
</evidence>
<comment type="catalytic activity">
    <reaction evidence="12">
        <text>1D-myo-inositol 1,2,4,5,6-pentakisphosphate + H2O = 1D-myo-inositol 1,2,5,6-tetrakisphosphate + phosphate</text>
        <dbReference type="Rhea" id="RHEA:77115"/>
        <dbReference type="ChEBI" id="CHEBI:15377"/>
        <dbReference type="ChEBI" id="CHEBI:43474"/>
        <dbReference type="ChEBI" id="CHEBI:57798"/>
        <dbReference type="ChEBI" id="CHEBI:195535"/>
    </reaction>
    <physiologicalReaction direction="left-to-right" evidence="12">
        <dbReference type="Rhea" id="RHEA:77116"/>
    </physiologicalReaction>
</comment>
<dbReference type="InterPro" id="IPR000560">
    <property type="entry name" value="His_Pase_clade-2"/>
</dbReference>
<feature type="disulfide bond" evidence="17">
    <location>
        <begin position="198"/>
        <end position="473"/>
    </location>
</feature>
<evidence type="ECO:0000256" key="12">
    <source>
        <dbReference type="ARBA" id="ARBA00043748"/>
    </source>
</evidence>
<gene>
    <name evidence="19" type="ORF">R3P38DRAFT_2882659</name>
</gene>
<evidence type="ECO:0000313" key="20">
    <source>
        <dbReference type="Proteomes" id="UP001362999"/>
    </source>
</evidence>
<evidence type="ECO:0000256" key="8">
    <source>
        <dbReference type="ARBA" id="ARBA00042300"/>
    </source>
</evidence>
<dbReference type="SUPFAM" id="SSF53254">
    <property type="entry name" value="Phosphoglycerate mutase-like"/>
    <property type="match status" value="1"/>
</dbReference>
<evidence type="ECO:0000256" key="1">
    <source>
        <dbReference type="ARBA" id="ARBA00004613"/>
    </source>
</evidence>
<evidence type="ECO:0000256" key="7">
    <source>
        <dbReference type="ARBA" id="ARBA00041857"/>
    </source>
</evidence>
<evidence type="ECO:0000256" key="5">
    <source>
        <dbReference type="ARBA" id="ARBA00023157"/>
    </source>
</evidence>
<comment type="catalytic activity">
    <reaction evidence="10">
        <text>1D-myo-inositol 1,2-bisphosphate + H2O = 1D-myo-inositol 2-phosphate + phosphate</text>
        <dbReference type="Rhea" id="RHEA:77135"/>
        <dbReference type="ChEBI" id="CHEBI:15377"/>
        <dbReference type="ChEBI" id="CHEBI:43474"/>
        <dbReference type="ChEBI" id="CHEBI:84142"/>
        <dbReference type="ChEBI" id="CHEBI:195539"/>
    </reaction>
    <physiologicalReaction direction="left-to-right" evidence="10">
        <dbReference type="Rhea" id="RHEA:77136"/>
    </physiologicalReaction>
</comment>
<dbReference type="PIRSF" id="PIRSF000894">
    <property type="entry name" value="Acid_phosphatase"/>
    <property type="match status" value="1"/>
</dbReference>
<keyword evidence="4" id="KW-0378">Hydrolase</keyword>
<reference evidence="19 20" key="1">
    <citation type="journal article" date="2024" name="J Genomics">
        <title>Draft genome sequencing and assembly of Favolaschia claudopus CIRM-BRFM 2984 isolated from oak limbs.</title>
        <authorList>
            <person name="Navarro D."/>
            <person name="Drula E."/>
            <person name="Chaduli D."/>
            <person name="Cazenave R."/>
            <person name="Ahrendt S."/>
            <person name="Wang J."/>
            <person name="Lipzen A."/>
            <person name="Daum C."/>
            <person name="Barry K."/>
            <person name="Grigoriev I.V."/>
            <person name="Favel A."/>
            <person name="Rosso M.N."/>
            <person name="Martin F."/>
        </authorList>
    </citation>
    <scope>NUCLEOTIDE SEQUENCE [LARGE SCALE GENOMIC DNA]</scope>
    <source>
        <strain evidence="19 20">CIRM-BRFM 2984</strain>
    </source>
</reference>
<feature type="disulfide bond" evidence="17">
    <location>
        <begin position="62"/>
        <end position="406"/>
    </location>
</feature>
<dbReference type="InterPro" id="IPR029033">
    <property type="entry name" value="His_PPase_superfam"/>
</dbReference>
<evidence type="ECO:0000256" key="16">
    <source>
        <dbReference type="PIRSR" id="PIRSR000894-1"/>
    </source>
</evidence>
<feature type="chain" id="PRO_5043575465" description="Phytase A" evidence="18">
    <location>
        <begin position="20"/>
        <end position="476"/>
    </location>
</feature>
<evidence type="ECO:0000256" key="14">
    <source>
        <dbReference type="ARBA" id="ARBA00044106"/>
    </source>
</evidence>
<dbReference type="PROSITE" id="PS00616">
    <property type="entry name" value="HIS_ACID_PHOSPHAT_1"/>
    <property type="match status" value="1"/>
</dbReference>